<dbReference type="InterPro" id="IPR036721">
    <property type="entry name" value="RCK_C_sf"/>
</dbReference>
<dbReference type="GO" id="GO:0016020">
    <property type="term" value="C:membrane"/>
    <property type="evidence" value="ECO:0007669"/>
    <property type="project" value="UniProtKB-SubCell"/>
</dbReference>
<dbReference type="Gene3D" id="3.30.70.1450">
    <property type="entry name" value="Regulator of K+ conductance, C-terminal domain"/>
    <property type="match status" value="1"/>
</dbReference>
<evidence type="ECO:0000256" key="3">
    <source>
        <dbReference type="ARBA" id="ARBA00022448"/>
    </source>
</evidence>
<evidence type="ECO:0000256" key="5">
    <source>
        <dbReference type="ARBA" id="ARBA00022692"/>
    </source>
</evidence>
<evidence type="ECO:0000256" key="2">
    <source>
        <dbReference type="ARBA" id="ARBA00005551"/>
    </source>
</evidence>
<dbReference type="PROSITE" id="PS51201">
    <property type="entry name" value="RCK_N"/>
    <property type="match status" value="1"/>
</dbReference>
<feature type="transmembrane region" description="Helical" evidence="8">
    <location>
        <begin position="116"/>
        <end position="135"/>
    </location>
</feature>
<dbReference type="Pfam" id="PF00999">
    <property type="entry name" value="Na_H_Exchanger"/>
    <property type="match status" value="1"/>
</dbReference>
<dbReference type="PATRIC" id="fig|389348.3.peg.1313"/>
<feature type="domain" description="RCK C-terminal" evidence="10">
    <location>
        <begin position="578"/>
        <end position="662"/>
    </location>
</feature>
<reference evidence="12" key="1">
    <citation type="submission" date="2015-09" db="EMBL/GenBank/DDBJ databases">
        <authorList>
            <person name="Bertelli C."/>
        </authorList>
    </citation>
    <scope>NUCLEOTIDE SEQUENCE [LARGE SCALE GENOMIC DNA]</scope>
    <source>
        <strain evidence="12">KNic</strain>
    </source>
</reference>
<keyword evidence="3" id="KW-0813">Transport</keyword>
<feature type="transmembrane region" description="Helical" evidence="8">
    <location>
        <begin position="266"/>
        <end position="286"/>
    </location>
</feature>
<evidence type="ECO:0000313" key="11">
    <source>
        <dbReference type="EMBL" id="CUI16801.1"/>
    </source>
</evidence>
<keyword evidence="4" id="KW-0406">Ion transport</keyword>
<dbReference type="Gene3D" id="1.20.1530.20">
    <property type="match status" value="1"/>
</dbReference>
<keyword evidence="4" id="KW-0630">Potassium</keyword>
<dbReference type="InterPro" id="IPR006037">
    <property type="entry name" value="RCK_C"/>
</dbReference>
<organism evidence="11 12">
    <name type="scientific">Candidatus Protochlamydia naegleriophila</name>
    <dbReference type="NCBI Taxonomy" id="389348"/>
    <lineage>
        <taxon>Bacteria</taxon>
        <taxon>Pseudomonadati</taxon>
        <taxon>Chlamydiota</taxon>
        <taxon>Chlamydiia</taxon>
        <taxon>Parachlamydiales</taxon>
        <taxon>Parachlamydiaceae</taxon>
        <taxon>Candidatus Protochlamydia</taxon>
    </lineage>
</organism>
<dbReference type="Proteomes" id="UP000069902">
    <property type="component" value="Chromosome cPNK"/>
</dbReference>
<feature type="transmembrane region" description="Helical" evidence="8">
    <location>
        <begin position="182"/>
        <end position="201"/>
    </location>
</feature>
<dbReference type="SUPFAM" id="SSF51735">
    <property type="entry name" value="NAD(P)-binding Rossmann-fold domains"/>
    <property type="match status" value="1"/>
</dbReference>
<comment type="similarity">
    <text evidence="2">Belongs to the monovalent cation:proton antiporter 2 (CPA2) transporter (TC 2.A.37) family.</text>
</comment>
<dbReference type="GO" id="GO:0015297">
    <property type="term" value="F:antiporter activity"/>
    <property type="evidence" value="ECO:0007669"/>
    <property type="project" value="InterPro"/>
</dbReference>
<accession>A0A0U5ERN9</accession>
<keyword evidence="4" id="KW-0633">Potassium transport</keyword>
<evidence type="ECO:0000259" key="10">
    <source>
        <dbReference type="PROSITE" id="PS51202"/>
    </source>
</evidence>
<feature type="transmembrane region" description="Helical" evidence="8">
    <location>
        <begin position="221"/>
        <end position="254"/>
    </location>
</feature>
<evidence type="ECO:0000256" key="8">
    <source>
        <dbReference type="SAM" id="Phobius"/>
    </source>
</evidence>
<dbReference type="Gene3D" id="3.40.50.720">
    <property type="entry name" value="NAD(P)-binding Rossmann-like Domain"/>
    <property type="match status" value="1"/>
</dbReference>
<keyword evidence="6 8" id="KW-1133">Transmembrane helix</keyword>
<gene>
    <name evidence="11" type="primary">kefC</name>
    <name evidence="11" type="ORF">PNK_1184</name>
</gene>
<dbReference type="Pfam" id="PF02254">
    <property type="entry name" value="TrkA_N"/>
    <property type="match status" value="1"/>
</dbReference>
<dbReference type="GO" id="GO:0006813">
    <property type="term" value="P:potassium ion transport"/>
    <property type="evidence" value="ECO:0007669"/>
    <property type="project" value="UniProtKB-KW"/>
</dbReference>
<dbReference type="GO" id="GO:0008324">
    <property type="term" value="F:monoatomic cation transmembrane transporter activity"/>
    <property type="evidence" value="ECO:0007669"/>
    <property type="project" value="InterPro"/>
</dbReference>
<evidence type="ECO:0000259" key="9">
    <source>
        <dbReference type="PROSITE" id="PS51201"/>
    </source>
</evidence>
<feature type="transmembrane region" description="Helical" evidence="8">
    <location>
        <begin position="298"/>
        <end position="322"/>
    </location>
</feature>
<feature type="transmembrane region" description="Helical" evidence="8">
    <location>
        <begin position="85"/>
        <end position="104"/>
    </location>
</feature>
<dbReference type="PANTHER" id="PTHR42751">
    <property type="entry name" value="SODIUM/HYDROGEN EXCHANGER FAMILY/TRKA DOMAIN PROTEIN"/>
    <property type="match status" value="1"/>
</dbReference>
<feature type="transmembrane region" description="Helical" evidence="8">
    <location>
        <begin position="361"/>
        <end position="379"/>
    </location>
</feature>
<evidence type="ECO:0000256" key="7">
    <source>
        <dbReference type="ARBA" id="ARBA00023136"/>
    </source>
</evidence>
<name>A0A0U5ERN9_9BACT</name>
<dbReference type="RefSeq" id="WP_032125597.1">
    <property type="nucleotide sequence ID" value="NZ_LN879502.1"/>
</dbReference>
<protein>
    <submittedName>
        <fullName evidence="11">Putative glutathione-regulated potassium-efflux system protein</fullName>
    </submittedName>
</protein>
<dbReference type="InterPro" id="IPR003148">
    <property type="entry name" value="RCK_N"/>
</dbReference>
<dbReference type="InParanoid" id="A0A0U5ERN9"/>
<evidence type="ECO:0000256" key="4">
    <source>
        <dbReference type="ARBA" id="ARBA00022538"/>
    </source>
</evidence>
<dbReference type="InterPro" id="IPR006153">
    <property type="entry name" value="Cation/H_exchanger_TM"/>
</dbReference>
<dbReference type="SUPFAM" id="SSF116726">
    <property type="entry name" value="TrkA C-terminal domain-like"/>
    <property type="match status" value="1"/>
</dbReference>
<sequence>MELFLFKDLLIIFGFSILVLLIGYRLHIPPVVGFLLTGVLAGPHGLSLVGETGDVETLAQIGIVLLLFGIGMEFSIKKLVQIRRLFLLGGSMQVGFTILLSYLIAQLDDWSWKEALFLGFLLSMSSTAIVLRLLEQKGESTSPHGRLSISILIFQDMVAIPMILFTPVLGGRGGDHAPLELAMLWPMVKGLFILVVVFFSAQRIVPRLLLQVARTRNKELFLLSVLTLCFGVAWLTSSLGLSLTIGAFLAGLIISESEYSNEAISNIFPFQALCISFFFVSIGMLLDMNFVLHQPFTILSLAMVILLIKASAAGLATVFLGLPIRTAVMTGIALSQIGEFSFVLANTGIPYGLMTEYEYQLFLAVSLVTLAFSPVLINFSPRIANFICKLPLPDKLLSGLREQRRNEEHQLSNHVIIVGFGISGKNLARSSKLAGIPYTILEMNPDTVREQKRLGEPIHFGDATHVAVLEHSHIHDAKAIAVLVNDPIAARRIVKIAREANPLVYVIVRTRYVQEMSLMHKLGADEVIPDEFGTSVEVFSRVLRQYHVPDEDIHKFVSDIRADGYEMLRNQHASPNKLSEIKLNLSNVEIGSFRLHSSSPLVGKLLSESHLRKDYGMTVLLIRREKSVLSNPSPETRLLADDVVVVVGEKVPLKKATELFGMLEKATPVI</sequence>
<evidence type="ECO:0000256" key="6">
    <source>
        <dbReference type="ARBA" id="ARBA00022989"/>
    </source>
</evidence>
<evidence type="ECO:0000256" key="1">
    <source>
        <dbReference type="ARBA" id="ARBA00004141"/>
    </source>
</evidence>
<comment type="subcellular location">
    <subcellularLocation>
        <location evidence="1">Membrane</location>
        <topology evidence="1">Multi-pass membrane protein</topology>
    </subcellularLocation>
</comment>
<dbReference type="KEGG" id="pnl:PNK_1184"/>
<feature type="domain" description="RCK N-terminal" evidence="9">
    <location>
        <begin position="412"/>
        <end position="529"/>
    </location>
</feature>
<dbReference type="Pfam" id="PF02080">
    <property type="entry name" value="TrkA_C"/>
    <property type="match status" value="1"/>
</dbReference>
<proteinExistence type="inferred from homology"/>
<feature type="transmembrane region" description="Helical" evidence="8">
    <location>
        <begin position="328"/>
        <end position="349"/>
    </location>
</feature>
<evidence type="ECO:0000313" key="12">
    <source>
        <dbReference type="Proteomes" id="UP000069902"/>
    </source>
</evidence>
<keyword evidence="12" id="KW-1185">Reference proteome</keyword>
<dbReference type="PROSITE" id="PS51202">
    <property type="entry name" value="RCK_C"/>
    <property type="match status" value="1"/>
</dbReference>
<feature type="transmembrane region" description="Helical" evidence="8">
    <location>
        <begin position="6"/>
        <end position="24"/>
    </location>
</feature>
<keyword evidence="5 8" id="KW-0812">Transmembrane</keyword>
<keyword evidence="7 8" id="KW-0472">Membrane</keyword>
<feature type="transmembrane region" description="Helical" evidence="8">
    <location>
        <begin position="57"/>
        <end position="76"/>
    </location>
</feature>
<dbReference type="AlphaFoldDB" id="A0A0U5ERN9"/>
<dbReference type="EMBL" id="LN879502">
    <property type="protein sequence ID" value="CUI16801.1"/>
    <property type="molecule type" value="Genomic_DNA"/>
</dbReference>
<dbReference type="InterPro" id="IPR038770">
    <property type="entry name" value="Na+/solute_symporter_sf"/>
</dbReference>
<dbReference type="PANTHER" id="PTHR42751:SF3">
    <property type="entry name" value="SODIUM_GLUTAMATE SYMPORTER"/>
    <property type="match status" value="1"/>
</dbReference>
<feature type="transmembrane region" description="Helical" evidence="8">
    <location>
        <begin position="147"/>
        <end position="170"/>
    </location>
</feature>
<dbReference type="STRING" id="389348.PNK_1184"/>
<dbReference type="InterPro" id="IPR036291">
    <property type="entry name" value="NAD(P)-bd_dom_sf"/>
</dbReference>
<dbReference type="GO" id="GO:1902600">
    <property type="term" value="P:proton transmembrane transport"/>
    <property type="evidence" value="ECO:0007669"/>
    <property type="project" value="InterPro"/>
</dbReference>